<evidence type="ECO:0000313" key="7">
    <source>
        <dbReference type="EMBL" id="ASN27278.1"/>
    </source>
</evidence>
<dbReference type="Pfam" id="PF00501">
    <property type="entry name" value="AMP-binding"/>
    <property type="match status" value="1"/>
</dbReference>
<dbReference type="SUPFAM" id="SSF53474">
    <property type="entry name" value="alpha/beta-Hydrolases"/>
    <property type="match status" value="1"/>
</dbReference>
<dbReference type="PANTHER" id="PTHR45527:SF1">
    <property type="entry name" value="FATTY ACID SYNTHASE"/>
    <property type="match status" value="1"/>
</dbReference>
<evidence type="ECO:0000256" key="5">
    <source>
        <dbReference type="SAM" id="MobiDB-lite"/>
    </source>
</evidence>
<dbReference type="GO" id="GO:0017000">
    <property type="term" value="P:antibiotic biosynthetic process"/>
    <property type="evidence" value="ECO:0007669"/>
    <property type="project" value="UniProtKB-ARBA"/>
</dbReference>
<evidence type="ECO:0000256" key="4">
    <source>
        <dbReference type="ARBA" id="ARBA00022553"/>
    </source>
</evidence>
<dbReference type="SUPFAM" id="SSF47336">
    <property type="entry name" value="ACP-like"/>
    <property type="match status" value="1"/>
</dbReference>
<protein>
    <submittedName>
        <fullName evidence="7">Amino acid adenylation protein</fullName>
    </submittedName>
</protein>
<dbReference type="Proteomes" id="UP000031501">
    <property type="component" value="Chromosome"/>
</dbReference>
<evidence type="ECO:0000256" key="1">
    <source>
        <dbReference type="ARBA" id="ARBA00001957"/>
    </source>
</evidence>
<dbReference type="InterPro" id="IPR029058">
    <property type="entry name" value="AB_hydrolase_fold"/>
</dbReference>
<dbReference type="Gene3D" id="3.40.109.10">
    <property type="entry name" value="NADH Oxidase"/>
    <property type="match status" value="1"/>
</dbReference>
<feature type="compositionally biased region" description="Low complexity" evidence="5">
    <location>
        <begin position="1148"/>
        <end position="1173"/>
    </location>
</feature>
<proteinExistence type="inferred from homology"/>
<dbReference type="InterPro" id="IPR010071">
    <property type="entry name" value="AA_adenyl_dom"/>
</dbReference>
<dbReference type="CDD" id="cd02142">
    <property type="entry name" value="McbC_SagB-like_oxidoreductase"/>
    <property type="match status" value="1"/>
</dbReference>
<dbReference type="PROSITE" id="PS00455">
    <property type="entry name" value="AMP_BINDING"/>
    <property type="match status" value="1"/>
</dbReference>
<dbReference type="PRINTS" id="PR00154">
    <property type="entry name" value="AMPBINDING"/>
</dbReference>
<dbReference type="SUPFAM" id="SSF56801">
    <property type="entry name" value="Acetyl-CoA synthetase-like"/>
    <property type="match status" value="1"/>
</dbReference>
<keyword evidence="3" id="KW-0596">Phosphopantetheine</keyword>
<dbReference type="InterPro" id="IPR001031">
    <property type="entry name" value="Thioesterase"/>
</dbReference>
<dbReference type="Gene3D" id="3.40.50.1820">
    <property type="entry name" value="alpha/beta hydrolase"/>
    <property type="match status" value="1"/>
</dbReference>
<dbReference type="InterPro" id="IPR020806">
    <property type="entry name" value="PKS_PP-bd"/>
</dbReference>
<dbReference type="NCBIfam" id="TIGR01733">
    <property type="entry name" value="AA-adenyl-dom"/>
    <property type="match status" value="1"/>
</dbReference>
<dbReference type="GO" id="GO:0005737">
    <property type="term" value="C:cytoplasm"/>
    <property type="evidence" value="ECO:0007669"/>
    <property type="project" value="TreeGrafter"/>
</dbReference>
<feature type="region of interest" description="Disordered" evidence="5">
    <location>
        <begin position="1306"/>
        <end position="1326"/>
    </location>
</feature>
<dbReference type="STRING" id="1355015.LK06_027050"/>
<dbReference type="InterPro" id="IPR042099">
    <property type="entry name" value="ANL_N_sf"/>
</dbReference>
<keyword evidence="8" id="KW-1185">Reference proteome</keyword>
<dbReference type="InterPro" id="IPR009081">
    <property type="entry name" value="PP-bd_ACP"/>
</dbReference>
<dbReference type="InterPro" id="IPR020845">
    <property type="entry name" value="AMP-binding_CS"/>
</dbReference>
<dbReference type="FunFam" id="3.40.50.12780:FF:000012">
    <property type="entry name" value="Non-ribosomal peptide synthetase"/>
    <property type="match status" value="1"/>
</dbReference>
<dbReference type="PROSITE" id="PS00012">
    <property type="entry name" value="PHOSPHOPANTETHEINE"/>
    <property type="match status" value="1"/>
</dbReference>
<dbReference type="OrthoDB" id="2472181at2"/>
<dbReference type="PANTHER" id="PTHR45527">
    <property type="entry name" value="NONRIBOSOMAL PEPTIDE SYNTHETASE"/>
    <property type="match status" value="1"/>
</dbReference>
<feature type="region of interest" description="Disordered" evidence="5">
    <location>
        <begin position="398"/>
        <end position="428"/>
    </location>
</feature>
<dbReference type="RefSeq" id="WP_052319009.1">
    <property type="nucleotide sequence ID" value="NZ_CP021080.1"/>
</dbReference>
<reference evidence="7 8" key="1">
    <citation type="submission" date="2017-07" db="EMBL/GenBank/DDBJ databases">
        <title>Genome sequence of Streptomyces pluripotens MUSC 137T.</title>
        <authorList>
            <person name="Ser H.-L."/>
            <person name="Lee L.-H."/>
        </authorList>
    </citation>
    <scope>NUCLEOTIDE SEQUENCE [LARGE SCALE GENOMIC DNA]</scope>
    <source>
        <strain evidence="7 8">MUSC 137</strain>
    </source>
</reference>
<sequence length="1326" mass="143935">MDDPGGGSTGGAGVVERLASQAAAHPNGLAVVHEAESLTYRELREAAADLARYLRHLGVAGDTVVGVCAEPSLCLMVGIWGVLHAGGAYLPLSPDYPDERLRYMAENSGVRVVFAQEELRERLAGVVPPDTLIVTIDEANHYLKKLDNRGGVNEAEKQLASVDTDPLPSPQPGDLAYVIYTSGSTGRPKGVMIEHRSITHQMHWFATTYGLGAGAVVLHKTPMSFDAAQWEILAPAYGARVVVGNPGIHRNPTQIVEMLVRHQVTALQCVPTLLQALVDTEELHRCTSLQYLFSGGEALSRSVARGFLRVLPECTLVNLYGPTECTINASACTVGPDLPAEGPHSLSIGSPVPGLRFHILDADRRPVAPGEVGELYISGIQLARGYLRRPDLTAERFLDGPADSTSPHHRLYRTGDLAHQNPDGTVQFTGRADNQVKLRGFRVELDEIRLAIEAHDWVRGAAVLVRDDPRTGFQNLVACIELSPREAALMDQGHAGDHHLSKQSRLQVKAQLAAPGTRTDVAGRPTVPLPGAEATPEQRRRAFARKTYRFYEGGGATAGEVLSALARRVPATAPRRPDSLTRDELGTILRDFGPHHSEERLLPKYAYASPGSLYATQLYVEAAGGAAGLEPGTYYFHPQQHQLVRVGDTTFVPDESGVRLHFLGRRSAIEPVYKNNIQEVLEMETGHMLGLFDEILPGHGLTLRELDHHPDTLDRLDCADDDIYLGSFALAPYAPADGPDPVDVYLQVHPGGEMGLPSGQYLHREGRWERISDDLVLKRHVIAINQQVYERACFGITVVSRSGPGWRRYIDLGRTLQRLQHNDSGLGFMSSGYSSHSGHDLPAARRIAAVLDAGGRPTGPCYFSVGGKTSAEQRAHQGMQEDAVHMRGPAEMIKDDLVSFLPDYMVPGRVIVLDRLPHTANGKVDVQALAARVDAALISEDRPVVPPRTRTEARLCDLWKAAMKREEVSVRDDFFACGGNSLIAVTLVHRINSEFGTALPLQVFFEAPTVEQLAERVDASSGSSAPRLLRLHTGSAGHAVFCWPGLGGYTMNLRLLAARASGGRPFYGIQAYGLNEGEVPHGSLTDMAAADVRALRAVQPDGPYTLWGYSFGARVAFEAARQLERAGEEVERLILIAPGSPRLRLPVPDTTPTGRRTARAATEAGGDRASGSAGDRRDLFTDPAFRTILYSVFAAATKGPLLEECLRTGPDEESFAEFVTRRLRWPDPNVVRRIIRLVRRTYGWLPEGDRISAPVGIITAAGDGESPLERLLARTGPPIAAIRLEADHYGALKDPGVDELAKAIRRVSQRDGGGTGGIAPRRPPSR</sequence>
<evidence type="ECO:0000313" key="8">
    <source>
        <dbReference type="Proteomes" id="UP000031501"/>
    </source>
</evidence>
<feature type="domain" description="Carrier" evidence="6">
    <location>
        <begin position="946"/>
        <end position="1021"/>
    </location>
</feature>
<dbReference type="PROSITE" id="PS50075">
    <property type="entry name" value="CARRIER"/>
    <property type="match status" value="1"/>
</dbReference>
<name>A0A221P5I1_9ACTN</name>
<accession>A0A221P5I1</accession>
<dbReference type="FunFam" id="3.40.50.980:FF:000001">
    <property type="entry name" value="Non-ribosomal peptide synthetase"/>
    <property type="match status" value="1"/>
</dbReference>
<feature type="region of interest" description="Disordered" evidence="5">
    <location>
        <begin position="1144"/>
        <end position="1175"/>
    </location>
</feature>
<comment type="similarity">
    <text evidence="2">Belongs to the ATP-dependent AMP-binding enzyme family.</text>
</comment>
<dbReference type="Pfam" id="PF00550">
    <property type="entry name" value="PP-binding"/>
    <property type="match status" value="1"/>
</dbReference>
<dbReference type="SMART" id="SM00823">
    <property type="entry name" value="PKS_PP"/>
    <property type="match status" value="1"/>
</dbReference>
<dbReference type="Gene3D" id="3.30.300.30">
    <property type="match status" value="2"/>
</dbReference>
<gene>
    <name evidence="7" type="ORF">LK07_28215</name>
</gene>
<evidence type="ECO:0000259" key="6">
    <source>
        <dbReference type="PROSITE" id="PS50075"/>
    </source>
</evidence>
<dbReference type="InterPro" id="IPR006162">
    <property type="entry name" value="Ppantetheine_attach_site"/>
</dbReference>
<dbReference type="CDD" id="cd05930">
    <property type="entry name" value="A_NRPS"/>
    <property type="match status" value="1"/>
</dbReference>
<evidence type="ECO:0000256" key="2">
    <source>
        <dbReference type="ARBA" id="ARBA00006432"/>
    </source>
</evidence>
<dbReference type="GO" id="GO:0044550">
    <property type="term" value="P:secondary metabolite biosynthetic process"/>
    <property type="evidence" value="ECO:0007669"/>
    <property type="project" value="TreeGrafter"/>
</dbReference>
<dbReference type="Gene3D" id="3.40.50.12780">
    <property type="entry name" value="N-terminal domain of ligase-like"/>
    <property type="match status" value="1"/>
</dbReference>
<dbReference type="Gene3D" id="1.10.1200.10">
    <property type="entry name" value="ACP-like"/>
    <property type="match status" value="1"/>
</dbReference>
<dbReference type="GO" id="GO:0031177">
    <property type="term" value="F:phosphopantetheine binding"/>
    <property type="evidence" value="ECO:0007669"/>
    <property type="project" value="InterPro"/>
</dbReference>
<comment type="cofactor">
    <cofactor evidence="1">
        <name>pantetheine 4'-phosphate</name>
        <dbReference type="ChEBI" id="CHEBI:47942"/>
    </cofactor>
</comment>
<dbReference type="KEGG" id="splu:LK06_027050"/>
<dbReference type="Pfam" id="PF00975">
    <property type="entry name" value="Thioesterase"/>
    <property type="match status" value="1"/>
</dbReference>
<dbReference type="InterPro" id="IPR045851">
    <property type="entry name" value="AMP-bd_C_sf"/>
</dbReference>
<dbReference type="GO" id="GO:0072330">
    <property type="term" value="P:monocarboxylic acid biosynthetic process"/>
    <property type="evidence" value="ECO:0007669"/>
    <property type="project" value="UniProtKB-ARBA"/>
</dbReference>
<dbReference type="InterPro" id="IPR000873">
    <property type="entry name" value="AMP-dep_synth/lig_dom"/>
</dbReference>
<organism evidence="7 8">
    <name type="scientific">Streptomyces pluripotens</name>
    <dbReference type="NCBI Taxonomy" id="1355015"/>
    <lineage>
        <taxon>Bacteria</taxon>
        <taxon>Bacillati</taxon>
        <taxon>Actinomycetota</taxon>
        <taxon>Actinomycetes</taxon>
        <taxon>Kitasatosporales</taxon>
        <taxon>Streptomycetaceae</taxon>
        <taxon>Streptomyces</taxon>
    </lineage>
</organism>
<dbReference type="GO" id="GO:0016491">
    <property type="term" value="F:oxidoreductase activity"/>
    <property type="evidence" value="ECO:0007669"/>
    <property type="project" value="InterPro"/>
</dbReference>
<dbReference type="InterPro" id="IPR020459">
    <property type="entry name" value="AMP-binding"/>
</dbReference>
<dbReference type="EMBL" id="CP022433">
    <property type="protein sequence ID" value="ASN27278.1"/>
    <property type="molecule type" value="Genomic_DNA"/>
</dbReference>
<feature type="region of interest" description="Disordered" evidence="5">
    <location>
        <begin position="514"/>
        <end position="538"/>
    </location>
</feature>
<dbReference type="GO" id="GO:0043041">
    <property type="term" value="P:amino acid activation for nonribosomal peptide biosynthetic process"/>
    <property type="evidence" value="ECO:0007669"/>
    <property type="project" value="TreeGrafter"/>
</dbReference>
<dbReference type="InterPro" id="IPR036736">
    <property type="entry name" value="ACP-like_sf"/>
</dbReference>
<dbReference type="FunFam" id="1.10.1200.10:FF:000016">
    <property type="entry name" value="Non-ribosomal peptide synthase"/>
    <property type="match status" value="1"/>
</dbReference>
<dbReference type="InterPro" id="IPR000415">
    <property type="entry name" value="Nitroreductase-like"/>
</dbReference>
<evidence type="ECO:0000256" key="3">
    <source>
        <dbReference type="ARBA" id="ARBA00022450"/>
    </source>
</evidence>
<keyword evidence="4" id="KW-0597">Phosphoprotein</keyword>